<evidence type="ECO:0000313" key="1">
    <source>
        <dbReference type="EMBL" id="PFE16664.1"/>
    </source>
</evidence>
<dbReference type="Proteomes" id="UP000220032">
    <property type="component" value="Unassembled WGS sequence"/>
</dbReference>
<evidence type="ECO:0000313" key="2">
    <source>
        <dbReference type="Proteomes" id="UP000220032"/>
    </source>
</evidence>
<organism evidence="1 2">
    <name type="scientific">Bacillus cereus</name>
    <dbReference type="NCBI Taxonomy" id="1396"/>
    <lineage>
        <taxon>Bacteria</taxon>
        <taxon>Bacillati</taxon>
        <taxon>Bacillota</taxon>
        <taxon>Bacilli</taxon>
        <taxon>Bacillales</taxon>
        <taxon>Bacillaceae</taxon>
        <taxon>Bacillus</taxon>
        <taxon>Bacillus cereus group</taxon>
    </lineage>
</organism>
<accession>A0A2A9A264</accession>
<dbReference type="SUPFAM" id="SSF55729">
    <property type="entry name" value="Acyl-CoA N-acyltransferases (Nat)"/>
    <property type="match status" value="1"/>
</dbReference>
<comment type="caution">
    <text evidence="1">The sequence shown here is derived from an EMBL/GenBank/DDBJ whole genome shotgun (WGS) entry which is preliminary data.</text>
</comment>
<sequence length="355" mass="42179">MYQINVCSSLEDIQNKKNEWLNFEKKINNQNITTSYYWIESFLKVFFLREDNQFGYNKKIIVIFLYKEGELIAIAPLIQVVHKKYGIKLKMIEFIGQQWGGTFIDIIGKGLYEEDVNHIIRYIYSNYKFDLLQLKYIRESTENFDLNSKDAEVLSGCPYLIIEGFNEFDEYKNQIYSKKLKQNIRTAFNKMKKKGLIYNSVIERINNQNFEEIVRISHSKLEDGKGSIYLDEDKKDFVKTIISSLPSEVIFGKINNDFVAYRLNIFFNDIKFCFDAAYDREFRNLELGTLSVEESIKDSFKKNIKLHSEGTGTDFYKLKFMKEVERIYTYTKKGNTLLSFIHYKRHLIKVRKNND</sequence>
<dbReference type="AlphaFoldDB" id="A0A2A9A264"/>
<proteinExistence type="predicted"/>
<reference evidence="1 2" key="1">
    <citation type="submission" date="2017-09" db="EMBL/GenBank/DDBJ databases">
        <title>Large-scale bioinformatics analysis of Bacillus genomes uncovers conserved roles of natural products in bacterial physiology.</title>
        <authorList>
            <consortium name="Agbiome Team Llc"/>
            <person name="Bleich R.M."/>
            <person name="Grubbs K.J."/>
            <person name="Santa Maria K.C."/>
            <person name="Allen S.E."/>
            <person name="Farag S."/>
            <person name="Shank E.A."/>
            <person name="Bowers A."/>
        </authorList>
    </citation>
    <scope>NUCLEOTIDE SEQUENCE [LARGE SCALE GENOMIC DNA]</scope>
    <source>
        <strain evidence="1 2">AFS022681</strain>
    </source>
</reference>
<dbReference type="EMBL" id="NTRR01000014">
    <property type="protein sequence ID" value="PFE16664.1"/>
    <property type="molecule type" value="Genomic_DNA"/>
</dbReference>
<dbReference type="Gene3D" id="3.40.630.30">
    <property type="match status" value="1"/>
</dbReference>
<dbReference type="InterPro" id="IPR016181">
    <property type="entry name" value="Acyl_CoA_acyltransferase"/>
</dbReference>
<name>A0A2A9A264_BACCE</name>
<dbReference type="RefSeq" id="WP_098342332.1">
    <property type="nucleotide sequence ID" value="NZ_NTRR01000014.1"/>
</dbReference>
<protein>
    <submittedName>
        <fullName evidence="1">Uncharacterized protein</fullName>
    </submittedName>
</protein>
<gene>
    <name evidence="1" type="ORF">CN307_10290</name>
</gene>